<evidence type="ECO:0000256" key="1">
    <source>
        <dbReference type="SAM" id="MobiDB-lite"/>
    </source>
</evidence>
<proteinExistence type="predicted"/>
<reference evidence="2" key="1">
    <citation type="submission" date="2025-08" db="UniProtKB">
        <authorList>
            <consortium name="Ensembl"/>
        </authorList>
    </citation>
    <scope>IDENTIFICATION</scope>
</reference>
<reference evidence="2" key="2">
    <citation type="submission" date="2025-09" db="UniProtKB">
        <authorList>
            <consortium name="Ensembl"/>
        </authorList>
    </citation>
    <scope>IDENTIFICATION</scope>
</reference>
<sequence>CPLPRPQPGPLVLLYIRKCKKGNHTKVQSVQKASIQAFPFLCIKRFTKQRSRTNVGIVKGPSGRKTTLIHTRGSTKRSSSINASPVESPLEAAPPLLPIKASTERRD</sequence>
<name>A0A8C6V8R8_NAJNA</name>
<accession>A0A8C6V8R8</accession>
<evidence type="ECO:0000313" key="2">
    <source>
        <dbReference type="Ensembl" id="ENSNNAP00000002504.1"/>
    </source>
</evidence>
<dbReference type="Proteomes" id="UP000694559">
    <property type="component" value="Unplaced"/>
</dbReference>
<evidence type="ECO:0000313" key="3">
    <source>
        <dbReference type="Proteomes" id="UP000694559"/>
    </source>
</evidence>
<dbReference type="PANTHER" id="PTHR14947:SF24">
    <property type="entry name" value="ZINC FINGER PROTEIN 781-RELATED"/>
    <property type="match status" value="1"/>
</dbReference>
<protein>
    <submittedName>
        <fullName evidence="2">Uncharacterized protein</fullName>
    </submittedName>
</protein>
<dbReference type="AlphaFoldDB" id="A0A8C6V8R8"/>
<dbReference type="PANTHER" id="PTHR14947">
    <property type="entry name" value="ZINC FINGER PROTEIN"/>
    <property type="match status" value="1"/>
</dbReference>
<dbReference type="InterPro" id="IPR039938">
    <property type="entry name" value="Sp4-like"/>
</dbReference>
<keyword evidence="3" id="KW-1185">Reference proteome</keyword>
<dbReference type="Ensembl" id="ENSNNAT00000002630.1">
    <property type="protein sequence ID" value="ENSNNAP00000002504.1"/>
    <property type="gene ID" value="ENSNNAG00000001730.1"/>
</dbReference>
<feature type="compositionally biased region" description="Low complexity" evidence="1">
    <location>
        <begin position="83"/>
        <end position="94"/>
    </location>
</feature>
<organism evidence="2 3">
    <name type="scientific">Naja naja</name>
    <name type="common">Indian cobra</name>
    <dbReference type="NCBI Taxonomy" id="35670"/>
    <lineage>
        <taxon>Eukaryota</taxon>
        <taxon>Metazoa</taxon>
        <taxon>Chordata</taxon>
        <taxon>Craniata</taxon>
        <taxon>Vertebrata</taxon>
        <taxon>Euteleostomi</taxon>
        <taxon>Lepidosauria</taxon>
        <taxon>Squamata</taxon>
        <taxon>Bifurcata</taxon>
        <taxon>Unidentata</taxon>
        <taxon>Episquamata</taxon>
        <taxon>Toxicofera</taxon>
        <taxon>Serpentes</taxon>
        <taxon>Colubroidea</taxon>
        <taxon>Elapidae</taxon>
        <taxon>Elapinae</taxon>
        <taxon>Naja</taxon>
    </lineage>
</organism>
<feature type="region of interest" description="Disordered" evidence="1">
    <location>
        <begin position="55"/>
        <end position="107"/>
    </location>
</feature>